<dbReference type="InterPro" id="IPR005502">
    <property type="entry name" value="Ribosyl_crysJ1"/>
</dbReference>
<evidence type="ECO:0000313" key="3">
    <source>
        <dbReference type="EMBL" id="BDZ50285.1"/>
    </source>
</evidence>
<dbReference type="PANTHER" id="PTHR16222:SF24">
    <property type="entry name" value="ADP-RIBOSYLHYDROLASE ARH3"/>
    <property type="match status" value="1"/>
</dbReference>
<keyword evidence="2" id="KW-0378">Hydrolase</keyword>
<evidence type="ECO:0000256" key="2">
    <source>
        <dbReference type="ARBA" id="ARBA00022801"/>
    </source>
</evidence>
<dbReference type="InterPro" id="IPR050792">
    <property type="entry name" value="ADP-ribosylglycohydrolase"/>
</dbReference>
<dbReference type="InterPro" id="IPR036705">
    <property type="entry name" value="Ribosyl_crysJ1_sf"/>
</dbReference>
<dbReference type="Pfam" id="PF03747">
    <property type="entry name" value="ADP_ribosyl_GH"/>
    <property type="match status" value="1"/>
</dbReference>
<keyword evidence="4" id="KW-1185">Reference proteome</keyword>
<dbReference type="SUPFAM" id="SSF101478">
    <property type="entry name" value="ADP-ribosylglycohydrolase"/>
    <property type="match status" value="1"/>
</dbReference>
<evidence type="ECO:0000313" key="4">
    <source>
        <dbReference type="Proteomes" id="UP001321486"/>
    </source>
</evidence>
<comment type="similarity">
    <text evidence="1">Belongs to the ADP-ribosylglycohydrolase family.</text>
</comment>
<protein>
    <recommendedName>
        <fullName evidence="5">ADP-ribosylglycohydrolase family protein</fullName>
    </recommendedName>
</protein>
<name>A0ABM8GPA4_9MICO</name>
<gene>
    <name evidence="3" type="ORF">GCM10025867_25260</name>
</gene>
<reference evidence="4" key="1">
    <citation type="journal article" date="2019" name="Int. J. Syst. Evol. Microbiol.">
        <title>The Global Catalogue of Microorganisms (GCM) 10K type strain sequencing project: providing services to taxonomists for standard genome sequencing and annotation.</title>
        <authorList>
            <consortium name="The Broad Institute Genomics Platform"/>
            <consortium name="The Broad Institute Genome Sequencing Center for Infectious Disease"/>
            <person name="Wu L."/>
            <person name="Ma J."/>
        </authorList>
    </citation>
    <scope>NUCLEOTIDE SEQUENCE [LARGE SCALE GENOMIC DNA]</scope>
    <source>
        <strain evidence="4">NBRC 108728</strain>
    </source>
</reference>
<proteinExistence type="inferred from homology"/>
<evidence type="ECO:0008006" key="5">
    <source>
        <dbReference type="Google" id="ProtNLM"/>
    </source>
</evidence>
<dbReference type="Proteomes" id="UP001321486">
    <property type="component" value="Chromosome"/>
</dbReference>
<dbReference type="PANTHER" id="PTHR16222">
    <property type="entry name" value="ADP-RIBOSYLGLYCOHYDROLASE"/>
    <property type="match status" value="1"/>
</dbReference>
<organism evidence="3 4">
    <name type="scientific">Frondihabitans sucicola</name>
    <dbReference type="NCBI Taxonomy" id="1268041"/>
    <lineage>
        <taxon>Bacteria</taxon>
        <taxon>Bacillati</taxon>
        <taxon>Actinomycetota</taxon>
        <taxon>Actinomycetes</taxon>
        <taxon>Micrococcales</taxon>
        <taxon>Microbacteriaceae</taxon>
        <taxon>Frondihabitans</taxon>
    </lineage>
</organism>
<accession>A0ABM8GPA4</accession>
<evidence type="ECO:0000256" key="1">
    <source>
        <dbReference type="ARBA" id="ARBA00010702"/>
    </source>
</evidence>
<sequence>MRTAPLVLAFLGEGREGALALAARRISELTHWETDAGDACVLWCLAIRHAVLSGEADLGVGIEGLPESRRDLWAERIRVAEASQPRDFGSNGWVVEALQGAWSAIVAATTLQDALERAVRGGRDTDTVAAIAGGLAGALYGASGVPSEWRAVVHGWPGLTASDLDALTLAALAA</sequence>
<dbReference type="Gene3D" id="1.10.4080.10">
    <property type="entry name" value="ADP-ribosylation/Crystallin J1"/>
    <property type="match status" value="1"/>
</dbReference>
<dbReference type="EMBL" id="AP027732">
    <property type="protein sequence ID" value="BDZ50285.1"/>
    <property type="molecule type" value="Genomic_DNA"/>
</dbReference>